<keyword evidence="2" id="KW-1185">Reference proteome</keyword>
<proteinExistence type="predicted"/>
<evidence type="ECO:0000313" key="1">
    <source>
        <dbReference type="EMBL" id="KLV05514.1"/>
    </source>
</evidence>
<evidence type="ECO:0000313" key="2">
    <source>
        <dbReference type="Proteomes" id="UP000036097"/>
    </source>
</evidence>
<dbReference type="Proteomes" id="UP000036097">
    <property type="component" value="Unassembled WGS sequence"/>
</dbReference>
<dbReference type="AlphaFoldDB" id="A0A0J1H135"/>
<protein>
    <submittedName>
        <fullName evidence="1">Uncharacterized protein</fullName>
    </submittedName>
</protein>
<accession>A0A0J1H135</accession>
<reference evidence="1 2" key="1">
    <citation type="submission" date="2015-05" db="EMBL/GenBank/DDBJ databases">
        <title>Photobacterium galathea sp. nov.</title>
        <authorList>
            <person name="Machado H."/>
            <person name="Gram L."/>
        </authorList>
    </citation>
    <scope>NUCLEOTIDE SEQUENCE [LARGE SCALE GENOMIC DNA]</scope>
    <source>
        <strain evidence="1 2">CGMCC 1.12159</strain>
    </source>
</reference>
<name>A0A0J1H135_9GAMM</name>
<dbReference type="PATRIC" id="fig|1195763.3.peg.2337"/>
<comment type="caution">
    <text evidence="1">The sequence shown here is derived from an EMBL/GenBank/DDBJ whole genome shotgun (WGS) entry which is preliminary data.</text>
</comment>
<dbReference type="EMBL" id="LDOT01000013">
    <property type="protein sequence ID" value="KLV05514.1"/>
    <property type="molecule type" value="Genomic_DNA"/>
</dbReference>
<gene>
    <name evidence="1" type="ORF">ABT56_11115</name>
</gene>
<sequence>MMVSFSGINKYCDAIENININRKSPHRLFIEYHTCEQTTRTGSPINNYAFLLFQGAISPFNHDPLCIFHAISASVTGYRTYIESDIDFSRGTFTLALTQYSEFEQDISCYIVFCEGEIIEKQFCDLEILKITTNENNYHFRIRYNALPHTPNNEVNHAIIIYDVTGRSRQLGMKVIPPHREEQYQTLTVENIQYGSQLTIGYYRDPLFNTCTAKHRIIME</sequence>
<organism evidence="1 2">
    <name type="scientific">Photobacterium aquae</name>
    <dbReference type="NCBI Taxonomy" id="1195763"/>
    <lineage>
        <taxon>Bacteria</taxon>
        <taxon>Pseudomonadati</taxon>
        <taxon>Pseudomonadota</taxon>
        <taxon>Gammaproteobacteria</taxon>
        <taxon>Vibrionales</taxon>
        <taxon>Vibrionaceae</taxon>
        <taxon>Photobacterium</taxon>
    </lineage>
</organism>
<dbReference type="RefSeq" id="WP_157037822.1">
    <property type="nucleotide sequence ID" value="NZ_LDOT01000013.1"/>
</dbReference>